<name>A0A4R8LS17_9BURK</name>
<dbReference type="OrthoDB" id="9114710at2"/>
<protein>
    <submittedName>
        <fullName evidence="1">Uncharacterized protein</fullName>
    </submittedName>
</protein>
<dbReference type="EMBL" id="SORE01000011">
    <property type="protein sequence ID" value="TDY48315.1"/>
    <property type="molecule type" value="Genomic_DNA"/>
</dbReference>
<comment type="caution">
    <text evidence="1">The sequence shown here is derived from an EMBL/GenBank/DDBJ whole genome shotgun (WGS) entry which is preliminary data.</text>
</comment>
<dbReference type="RefSeq" id="WP_134192929.1">
    <property type="nucleotide sequence ID" value="NZ_JBHLUW010000061.1"/>
</dbReference>
<proteinExistence type="predicted"/>
<dbReference type="Proteomes" id="UP000295509">
    <property type="component" value="Unassembled WGS sequence"/>
</dbReference>
<evidence type="ECO:0000313" key="1">
    <source>
        <dbReference type="EMBL" id="TDY48315.1"/>
    </source>
</evidence>
<reference evidence="1 2" key="1">
    <citation type="submission" date="2019-03" db="EMBL/GenBank/DDBJ databases">
        <title>Genomic Encyclopedia of Type Strains, Phase III (KMG-III): the genomes of soil and plant-associated and newly described type strains.</title>
        <authorList>
            <person name="Whitman W."/>
        </authorList>
    </citation>
    <scope>NUCLEOTIDE SEQUENCE [LARGE SCALE GENOMIC DNA]</scope>
    <source>
        <strain evidence="1 2">LMG 29544</strain>
    </source>
</reference>
<gene>
    <name evidence="1" type="ORF">BX592_111250</name>
</gene>
<evidence type="ECO:0000313" key="2">
    <source>
        <dbReference type="Proteomes" id="UP000295509"/>
    </source>
</evidence>
<accession>A0A4R8LS17</accession>
<sequence>MYTLIIPGHSFEVATLAGVFNLFSDERVQATDTSLIGLHGVARDVRVVRYNGKLGIRHEGNAADIVAAMFDELRMLWRDPDGTMREPWEILPADWQLLFSLFDLARMPERFLSSDQLDAEKAEARDAGRFFDVSALFDALASERFGFDRYGPRTPTGHVDSRHQLHVAYAMLLNRPVPEPVLAAYRAMEAPFRHIEWAVPLLDVPTLRGRLSGPKLRGLASVMRMEKLAITEQNVDALVTCVDRLPDDPGYVDVDDALFAAGLLPAMPLPDVYDSPSAVGQPVSPLAARLRQLNADDHREKSLKQADSERAGRRISARRHAQQCAMARLAHGRESFDWANRVAASIERRDVANLLKVFDTADDWNVRSKQVLFEFHGVKLRGMKSMSRRRAIFDFCGLDEAAQTAWEADDAARKDAMRKAEDAQHAKEMAQSTRYRRDDGTLIDGATHVEQAIAAGFRELRDWRKGASRQYALVNPDLNEARRLRAKDGTLAYARAMLERIAA</sequence>
<organism evidence="1 2">
    <name type="scientific">Paraburkholderia rhizosphaerae</name>
    <dbReference type="NCBI Taxonomy" id="480658"/>
    <lineage>
        <taxon>Bacteria</taxon>
        <taxon>Pseudomonadati</taxon>
        <taxon>Pseudomonadota</taxon>
        <taxon>Betaproteobacteria</taxon>
        <taxon>Burkholderiales</taxon>
        <taxon>Burkholderiaceae</taxon>
        <taxon>Paraburkholderia</taxon>
    </lineage>
</organism>
<dbReference type="AlphaFoldDB" id="A0A4R8LS17"/>
<keyword evidence="2" id="KW-1185">Reference proteome</keyword>